<accession>A0AAD8P9Q7</accession>
<evidence type="ECO:0000313" key="2">
    <source>
        <dbReference type="EMBL" id="KAK1437614.1"/>
    </source>
</evidence>
<protein>
    <submittedName>
        <fullName evidence="2">Uncharacterized protein</fullName>
    </submittedName>
</protein>
<evidence type="ECO:0000313" key="3">
    <source>
        <dbReference type="Proteomes" id="UP001229421"/>
    </source>
</evidence>
<proteinExistence type="predicted"/>
<feature type="region of interest" description="Disordered" evidence="1">
    <location>
        <begin position="1"/>
        <end position="23"/>
    </location>
</feature>
<name>A0AAD8P9Q7_TARER</name>
<dbReference type="AlphaFoldDB" id="A0AAD8P9Q7"/>
<organism evidence="2 3">
    <name type="scientific">Tagetes erecta</name>
    <name type="common">African marigold</name>
    <dbReference type="NCBI Taxonomy" id="13708"/>
    <lineage>
        <taxon>Eukaryota</taxon>
        <taxon>Viridiplantae</taxon>
        <taxon>Streptophyta</taxon>
        <taxon>Embryophyta</taxon>
        <taxon>Tracheophyta</taxon>
        <taxon>Spermatophyta</taxon>
        <taxon>Magnoliopsida</taxon>
        <taxon>eudicotyledons</taxon>
        <taxon>Gunneridae</taxon>
        <taxon>Pentapetalae</taxon>
        <taxon>asterids</taxon>
        <taxon>campanulids</taxon>
        <taxon>Asterales</taxon>
        <taxon>Asteraceae</taxon>
        <taxon>Asteroideae</taxon>
        <taxon>Heliantheae alliance</taxon>
        <taxon>Tageteae</taxon>
        <taxon>Tagetes</taxon>
    </lineage>
</organism>
<dbReference type="Proteomes" id="UP001229421">
    <property type="component" value="Unassembled WGS sequence"/>
</dbReference>
<dbReference type="EMBL" id="JAUHHV010000001">
    <property type="protein sequence ID" value="KAK1437614.1"/>
    <property type="molecule type" value="Genomic_DNA"/>
</dbReference>
<sequence length="365" mass="37565">MASQQQQMRRSDKYNYAADDEHPEVVTTYFESHTLMQPNTQHIQNQNSQSQTKPKPKDLEISKALMETAEYAASEGVRNVVKETALAADYTRDSMEGLNAGVGGVVEGLSSATEKTFATVVGASYVGEKVVTGSLETGKATAGYVAGVAKELATGVTESMEGLNAGVAALVEGTALATEKLGHKTVDRVVDVGKKGAVEGKDVTSEYVGKAAGVVKDAALVGGWSAAELASDTATGVKESMEGLNAGVAGLVEGTALAFGTMGTYIGEKSKDITLETGKASSEYVGRAVKDAALVGGLVAKGLKDTAGVGGTADHVKKLGDRDTSGGGGDVGMGTSIDQPNKINVQVEKEEITSVVEDYGGRTRS</sequence>
<feature type="region of interest" description="Disordered" evidence="1">
    <location>
        <begin position="318"/>
        <end position="341"/>
    </location>
</feature>
<reference evidence="2" key="1">
    <citation type="journal article" date="2023" name="bioRxiv">
        <title>Improved chromosome-level genome assembly for marigold (Tagetes erecta).</title>
        <authorList>
            <person name="Jiang F."/>
            <person name="Yuan L."/>
            <person name="Wang S."/>
            <person name="Wang H."/>
            <person name="Xu D."/>
            <person name="Wang A."/>
            <person name="Fan W."/>
        </authorList>
    </citation>
    <scope>NUCLEOTIDE SEQUENCE</scope>
    <source>
        <strain evidence="2">WSJ</strain>
        <tissue evidence="2">Leaf</tissue>
    </source>
</reference>
<feature type="compositionally biased region" description="Basic and acidic residues" evidence="1">
    <location>
        <begin position="9"/>
        <end position="23"/>
    </location>
</feature>
<comment type="caution">
    <text evidence="2">The sequence shown here is derived from an EMBL/GenBank/DDBJ whole genome shotgun (WGS) entry which is preliminary data.</text>
</comment>
<evidence type="ECO:0000256" key="1">
    <source>
        <dbReference type="SAM" id="MobiDB-lite"/>
    </source>
</evidence>
<keyword evidence="3" id="KW-1185">Reference proteome</keyword>
<gene>
    <name evidence="2" type="ORF">QVD17_03408</name>
</gene>